<keyword evidence="1" id="KW-0472">Membrane</keyword>
<proteinExistence type="predicted"/>
<evidence type="ECO:0000313" key="3">
    <source>
        <dbReference type="Proteomes" id="UP000722121"/>
    </source>
</evidence>
<gene>
    <name evidence="2" type="ORF">JYU14_04385</name>
</gene>
<dbReference type="Proteomes" id="UP000722121">
    <property type="component" value="Unassembled WGS sequence"/>
</dbReference>
<dbReference type="EMBL" id="JAFITR010000105">
    <property type="protein sequence ID" value="MBN4067302.1"/>
    <property type="molecule type" value="Genomic_DNA"/>
</dbReference>
<comment type="caution">
    <text evidence="2">The sequence shown here is derived from an EMBL/GenBank/DDBJ whole genome shotgun (WGS) entry which is preliminary data.</text>
</comment>
<keyword evidence="1" id="KW-1133">Transmembrane helix</keyword>
<accession>A0ABS3AT32</accession>
<protein>
    <submittedName>
        <fullName evidence="2">Uncharacterized protein</fullName>
    </submittedName>
</protein>
<sequence length="247" mass="27597">MMAYREVCCKASSQTVDSQHQKIAGDFRSKLINNTVKDLFRRYGIRRDLAFVEAPCAGFCKSEGTNRFYGGAATISVAPGLFAVDEDAVDWLVMRQIFIIKDGDRFNFWLVKATAAVATVIFNLHNAPDSSSLLFNVLLIIAVEFVAGAVFYLQREIETDAFVILNASDETLQGGERFLSAFRNCCLGQASQNDSVAFFGKHSWVNYGSFTLQGRIARIQGELARRRVSNDPGKEHKIKRLEAFLIE</sequence>
<feature type="transmembrane region" description="Helical" evidence="1">
    <location>
        <begin position="133"/>
        <end position="153"/>
    </location>
</feature>
<name>A0ABS3AT32_9BACT</name>
<reference evidence="2 3" key="1">
    <citation type="submission" date="2021-02" db="EMBL/GenBank/DDBJ databases">
        <title>Activity-based single-cell genomes from oceanic crustal fluid captures similar information to metagenomic and metatranscriptomic surveys with orders of magnitude less sampling.</title>
        <authorList>
            <person name="D'Angelo T.S."/>
            <person name="Orcutt B.N."/>
        </authorList>
    </citation>
    <scope>NUCLEOTIDE SEQUENCE [LARGE SCALE GENOMIC DNA]</scope>
    <source>
        <strain evidence="2">AH-315-G07</strain>
    </source>
</reference>
<organism evidence="2 3">
    <name type="scientific">Simkania negevensis</name>
    <dbReference type="NCBI Taxonomy" id="83561"/>
    <lineage>
        <taxon>Bacteria</taxon>
        <taxon>Pseudomonadati</taxon>
        <taxon>Chlamydiota</taxon>
        <taxon>Chlamydiia</taxon>
        <taxon>Parachlamydiales</taxon>
        <taxon>Simkaniaceae</taxon>
        <taxon>Simkania</taxon>
    </lineage>
</organism>
<keyword evidence="3" id="KW-1185">Reference proteome</keyword>
<evidence type="ECO:0000313" key="2">
    <source>
        <dbReference type="EMBL" id="MBN4067302.1"/>
    </source>
</evidence>
<feature type="transmembrane region" description="Helical" evidence="1">
    <location>
        <begin position="106"/>
        <end position="127"/>
    </location>
</feature>
<keyword evidence="1" id="KW-0812">Transmembrane</keyword>
<evidence type="ECO:0000256" key="1">
    <source>
        <dbReference type="SAM" id="Phobius"/>
    </source>
</evidence>